<dbReference type="Proteomes" id="UP001196873">
    <property type="component" value="Unassembled WGS sequence"/>
</dbReference>
<accession>A0AAW4NPG2</accession>
<dbReference type="RefSeq" id="WP_219427448.1">
    <property type="nucleotide sequence ID" value="NZ_JAHXRD010000005.1"/>
</dbReference>
<feature type="chain" id="PRO_5043913136" evidence="1">
    <location>
        <begin position="23"/>
        <end position="1022"/>
    </location>
</feature>
<dbReference type="Pfam" id="PF25275">
    <property type="entry name" value="Golvesin_C"/>
    <property type="match status" value="1"/>
</dbReference>
<proteinExistence type="predicted"/>
<dbReference type="EMBL" id="JAHXRF010000020">
    <property type="protein sequence ID" value="MBW4866665.1"/>
    <property type="molecule type" value="Genomic_DNA"/>
</dbReference>
<dbReference type="InterPro" id="IPR033803">
    <property type="entry name" value="CBD-like_Golvesin-Xly"/>
</dbReference>
<gene>
    <name evidence="3" type="ORF">KZY68_11795</name>
</gene>
<feature type="signal peptide" evidence="1">
    <location>
        <begin position="1"/>
        <end position="22"/>
    </location>
</feature>
<evidence type="ECO:0000256" key="1">
    <source>
        <dbReference type="SAM" id="SignalP"/>
    </source>
</evidence>
<dbReference type="GO" id="GO:0016829">
    <property type="term" value="F:lyase activity"/>
    <property type="evidence" value="ECO:0007669"/>
    <property type="project" value="UniProtKB-KW"/>
</dbReference>
<name>A0AAW4NPG2_9BACT</name>
<keyword evidence="3" id="KW-0456">Lyase</keyword>
<protein>
    <submittedName>
        <fullName evidence="3">Xanthan lyase</fullName>
    </submittedName>
</protein>
<comment type="caution">
    <text evidence="3">The sequence shown here is derived from an EMBL/GenBank/DDBJ whole genome shotgun (WGS) entry which is preliminary data.</text>
</comment>
<dbReference type="InterPro" id="IPR003961">
    <property type="entry name" value="FN3_dom"/>
</dbReference>
<evidence type="ECO:0000313" key="3">
    <source>
        <dbReference type="EMBL" id="MBW4866665.1"/>
    </source>
</evidence>
<organism evidence="3 4">
    <name type="scientific">Segatella salivae</name>
    <dbReference type="NCBI Taxonomy" id="228604"/>
    <lineage>
        <taxon>Bacteria</taxon>
        <taxon>Pseudomonadati</taxon>
        <taxon>Bacteroidota</taxon>
        <taxon>Bacteroidia</taxon>
        <taxon>Bacteroidales</taxon>
        <taxon>Prevotellaceae</taxon>
        <taxon>Segatella</taxon>
    </lineage>
</organism>
<reference evidence="3" key="1">
    <citation type="submission" date="2021-07" db="EMBL/GenBank/DDBJ databases">
        <title>Genomic diversity and antimicrobial resistance of Prevotella spp. isolated from chronic lung disease airways.</title>
        <authorList>
            <person name="Webb K.A."/>
            <person name="Olagoke O.S."/>
            <person name="Baird T."/>
            <person name="Neill J."/>
            <person name="Pham A."/>
            <person name="Wells T.J."/>
            <person name="Ramsay K.A."/>
            <person name="Bell S.C."/>
            <person name="Sarovich D.S."/>
            <person name="Price E.P."/>
        </authorList>
    </citation>
    <scope>NUCLEOTIDE SEQUENCE</scope>
    <source>
        <strain evidence="3">SCHI0047.S.3</strain>
    </source>
</reference>
<evidence type="ECO:0000259" key="2">
    <source>
        <dbReference type="PROSITE" id="PS50853"/>
    </source>
</evidence>
<feature type="domain" description="Fibronectin type-III" evidence="2">
    <location>
        <begin position="616"/>
        <end position="709"/>
    </location>
</feature>
<dbReference type="PROSITE" id="PS50853">
    <property type="entry name" value="FN3"/>
    <property type="match status" value="1"/>
</dbReference>
<dbReference type="CDD" id="cd00063">
    <property type="entry name" value="FN3"/>
    <property type="match status" value="1"/>
</dbReference>
<evidence type="ECO:0000313" key="4">
    <source>
        <dbReference type="Proteomes" id="UP001196873"/>
    </source>
</evidence>
<dbReference type="AlphaFoldDB" id="A0AAW4NPG2"/>
<keyword evidence="1" id="KW-0732">Signal</keyword>
<sequence length="1022" mass="114873">MNKRFTIQFLFMLMCGIGISKAQQPLSVDSTALEKVLNTYTSGITMHRVKLDSLRLSHDTLAVYASPNYAYVSFTASRCKTIYEDLKRNLPQTMQPYQLAVYAGDQNIEELIPRFFQSKVNKSQAFTYAPYTPLVENLSRPYTISNGLSGKHIAMWQSHGLYFEAGRNRWQWQRARMLQTVEDKYTQQYVLPYLIPMLENAGAYVLTPRERDTNPFEVIVDNDGVMAQNHYTETTGDHPWQNGLSAGFAYLHKEYRDFQNPFREGTYRMASTTQRKKAVSTVCWQPTIPETRDYAVYVAYASLPNSATDAHYTIVHSGGTTTLSINQQMGGGTWIYLGTFHFNAGTTAKVTLTNYSKQPNTIVTADALRLGGGMGNIARTTNGDSIAYDGKIDRKIGYKPRNAYQPALTYPYVTSGYPRYLEAARYSMQWAGVPDSIYSPSHGLDDYSDDYKSRGQWVNYLAGGTKAWPEGKGLNIPIDLSFAFHSDAGTVYGDSIIGTLGIYDTQAYHGRFADGSSRVANRGLCDLVQSSIVHDIRSLFEPKWSRRGMWDQRYFEAWTPRVPAMLLELLSHENFADMRYGHDPRFQFAVSRAIYKGILKYLSDAYGYRYVVQPLPVRNFSIIPIKANRLQLEWEATLDSLEPTAKATQYIVYKRMGEGGFDNGTIVTKNRFETTIPYDSIVSFKVCALNAGGISFPSEILSAGFSSQTTGKPLLIVNGFDRLSGPDDFCSSDDEWAGFLAEEDNGVPYNEQISYVGKQKEFRRSMPWTDDDDSGFGDSQADYERISIAGNTFDYPYLHGEAMLKAGHSFVSASKNAAIAKAMFDTKRYAAIDLIIGKNKQSKLGRLQPQRELSFKTFSPALQQAITDYCKAGGSLFVSGAYLGTDLWRNPLSTPQQQDIDFAKHILKYQLRNDKAAVTGRLSTIVSPLTNDVLTLDYAAKPNTRCYAVESPDAIEPADSCAYTAFRYPENNKSAGIVFGGNQTDHWRTVVLAVPFETIIESKERTKLMQMILNYLLQPSRF</sequence>